<feature type="domain" description="Radical SAM core" evidence="14">
    <location>
        <begin position="174"/>
        <end position="411"/>
    </location>
</feature>
<dbReference type="Pfam" id="PF01938">
    <property type="entry name" value="TRAM"/>
    <property type="match status" value="1"/>
</dbReference>
<comment type="subunit">
    <text evidence="11">Monomer.</text>
</comment>
<evidence type="ECO:0000256" key="11">
    <source>
        <dbReference type="HAMAP-Rule" id="MF_01864"/>
    </source>
</evidence>
<feature type="binding site" evidence="11">
    <location>
        <position position="195"/>
    </location>
    <ligand>
        <name>[4Fe-4S] cluster</name>
        <dbReference type="ChEBI" id="CHEBI:49883"/>
        <label>2</label>
        <note>4Fe-4S-S-AdoMet</note>
    </ligand>
</feature>
<keyword evidence="16" id="KW-1185">Reference proteome</keyword>
<dbReference type="SMART" id="SM00729">
    <property type="entry name" value="Elp3"/>
    <property type="match status" value="1"/>
</dbReference>
<protein>
    <recommendedName>
        <fullName evidence="10 11">tRNA-2-methylthio-N(6)-dimethylallyladenosine synthase</fullName>
        <ecNumber evidence="10 11">2.8.4.3</ecNumber>
    </recommendedName>
    <alternativeName>
        <fullName evidence="11">(Dimethylallyl)adenosine tRNA methylthiotransferase MiaB</fullName>
    </alternativeName>
    <alternativeName>
        <fullName evidence="11">tRNA-i(6)A37 methylthiotransferase</fullName>
    </alternativeName>
</protein>
<dbReference type="Pfam" id="PF04055">
    <property type="entry name" value="Radical_SAM"/>
    <property type="match status" value="1"/>
</dbReference>
<dbReference type="GO" id="GO:0035597">
    <property type="term" value="F:tRNA-2-methylthio-N(6)-dimethylallyladenosine(37) synthase activity"/>
    <property type="evidence" value="ECO:0007669"/>
    <property type="project" value="UniProtKB-EC"/>
</dbReference>
<reference evidence="16" key="1">
    <citation type="submission" date="2016-02" db="EMBL/GenBank/DDBJ databases">
        <authorList>
            <person name="liu f."/>
        </authorList>
    </citation>
    <scope>NUCLEOTIDE SEQUENCE [LARGE SCALE GENOMIC DNA]</scope>
</reference>
<dbReference type="PROSITE" id="PS01278">
    <property type="entry name" value="MTTASE_RADICAL"/>
    <property type="match status" value="1"/>
</dbReference>
<dbReference type="FunFam" id="3.80.30.20:FF:000001">
    <property type="entry name" value="tRNA-2-methylthio-N(6)-dimethylallyladenosine synthase 2"/>
    <property type="match status" value="1"/>
</dbReference>
<comment type="function">
    <text evidence="1 11">Catalyzes the methylthiolation of N6-(dimethylallyl)adenosine (i(6)A), leading to the formation of 2-methylthio-N6-(dimethylallyl)adenosine (ms(2)i(6)A) at position 37 in tRNAs that read codons beginning with uridine.</text>
</comment>
<dbReference type="Gene3D" id="3.40.50.12160">
    <property type="entry name" value="Methylthiotransferase, N-terminal domain"/>
    <property type="match status" value="1"/>
</dbReference>
<dbReference type="Pfam" id="PF00919">
    <property type="entry name" value="UPF0004"/>
    <property type="match status" value="1"/>
</dbReference>
<dbReference type="InterPro" id="IPR058240">
    <property type="entry name" value="rSAM_sf"/>
</dbReference>
<dbReference type="GO" id="GO:0005737">
    <property type="term" value="C:cytoplasm"/>
    <property type="evidence" value="ECO:0007669"/>
    <property type="project" value="UniProtKB-SubCell"/>
</dbReference>
<dbReference type="InterPro" id="IPR006463">
    <property type="entry name" value="MiaB_methiolase"/>
</dbReference>
<evidence type="ECO:0000256" key="10">
    <source>
        <dbReference type="ARBA" id="ARBA00033765"/>
    </source>
</evidence>
<dbReference type="CDD" id="cd01335">
    <property type="entry name" value="Radical_SAM"/>
    <property type="match status" value="1"/>
</dbReference>
<dbReference type="PANTHER" id="PTHR43020:SF2">
    <property type="entry name" value="MITOCHONDRIAL TRNA METHYLTHIOTRANSFERASE CDK5RAP1"/>
    <property type="match status" value="1"/>
</dbReference>
<feature type="binding site" evidence="11">
    <location>
        <position position="192"/>
    </location>
    <ligand>
        <name>[4Fe-4S] cluster</name>
        <dbReference type="ChEBI" id="CHEBI:49883"/>
        <label>2</label>
        <note>4Fe-4S-S-AdoMet</note>
    </ligand>
</feature>
<keyword evidence="6 11" id="KW-0819">tRNA processing</keyword>
<dbReference type="Proteomes" id="UP000182631">
    <property type="component" value="Unassembled WGS sequence"/>
</dbReference>
<keyword evidence="4 11" id="KW-0808">Transferase</keyword>
<dbReference type="PROSITE" id="PS51449">
    <property type="entry name" value="MTTASE_N"/>
    <property type="match status" value="1"/>
</dbReference>
<comment type="catalytic activity">
    <reaction evidence="11">
        <text>N(6)-dimethylallyladenosine(37) in tRNA + (sulfur carrier)-SH + AH2 + 2 S-adenosyl-L-methionine = 2-methylsulfanyl-N(6)-dimethylallyladenosine(37) in tRNA + (sulfur carrier)-H + 5'-deoxyadenosine + L-methionine + A + S-adenosyl-L-homocysteine + 2 H(+)</text>
        <dbReference type="Rhea" id="RHEA:37067"/>
        <dbReference type="Rhea" id="RHEA-COMP:10375"/>
        <dbReference type="Rhea" id="RHEA-COMP:10376"/>
        <dbReference type="Rhea" id="RHEA-COMP:14737"/>
        <dbReference type="Rhea" id="RHEA-COMP:14739"/>
        <dbReference type="ChEBI" id="CHEBI:13193"/>
        <dbReference type="ChEBI" id="CHEBI:15378"/>
        <dbReference type="ChEBI" id="CHEBI:17319"/>
        <dbReference type="ChEBI" id="CHEBI:17499"/>
        <dbReference type="ChEBI" id="CHEBI:29917"/>
        <dbReference type="ChEBI" id="CHEBI:57844"/>
        <dbReference type="ChEBI" id="CHEBI:57856"/>
        <dbReference type="ChEBI" id="CHEBI:59789"/>
        <dbReference type="ChEBI" id="CHEBI:64428"/>
        <dbReference type="ChEBI" id="CHEBI:74415"/>
        <dbReference type="ChEBI" id="CHEBI:74417"/>
        <dbReference type="EC" id="2.8.4.3"/>
    </reaction>
</comment>
<keyword evidence="9 11" id="KW-0411">Iron-sulfur</keyword>
<evidence type="ECO:0000313" key="16">
    <source>
        <dbReference type="Proteomes" id="UP000182631"/>
    </source>
</evidence>
<proteinExistence type="inferred from homology"/>
<evidence type="ECO:0000256" key="4">
    <source>
        <dbReference type="ARBA" id="ARBA00022679"/>
    </source>
</evidence>
<dbReference type="FunFam" id="3.40.50.12160:FF:000006">
    <property type="entry name" value="tRNA-2-methylthio-N(6)-dimethylallyladenosine synthase"/>
    <property type="match status" value="1"/>
</dbReference>
<dbReference type="InterPro" id="IPR020612">
    <property type="entry name" value="Methylthiotransferase_CS"/>
</dbReference>
<sequence length="482" mass="54142">MDAADAAIGEDYKNVTRRNALMPPLAPAADPAAAPGRRYAITTFGCQMNKADSERMAGILEAMGYRHEEDELAADLVIYNTCSIRDNAEQKVYSYLGRQARRKRHNPRLTLVVAGCVAQQEGESLLRRVPELDLVMGPQHANRLGSLLEQVESGHQVVATGEHQILEDVTRPRRESRVTAWINVIYGCNERCTYCVVPATRGREQSRTPQAIRSEIETLARQGYREITLLGQNIDAYGRDLPGITPSGRRRHTLTDLLHFIHDVEGIARIRFATSHPRYFTERLIAACAELPKVCEHFHIPFQSGDDQVLRHMARGYTVDRYRRIIRTIRRHMPEAAISADAIVGFPGETEAQFHNTMALVEEIGFDQLNTAAYSPRPHTPAATWTDQVPEPVKVERLRRLNTCVERCARRCNQRYAQQVVEVLVEGRNPKDPDQLMGRTRTNRLVFLPAGSHGPGDLVSVRIEAVRPFSLSGCSLIGSRTV</sequence>
<evidence type="ECO:0000256" key="7">
    <source>
        <dbReference type="ARBA" id="ARBA00022723"/>
    </source>
</evidence>
<feature type="binding site" evidence="11">
    <location>
        <position position="188"/>
    </location>
    <ligand>
        <name>[4Fe-4S] cluster</name>
        <dbReference type="ChEBI" id="CHEBI:49883"/>
        <label>2</label>
        <note>4Fe-4S-S-AdoMet</note>
    </ligand>
</feature>
<dbReference type="InterPro" id="IPR013848">
    <property type="entry name" value="Methylthiotransferase_N"/>
</dbReference>
<dbReference type="HAMAP" id="MF_01864">
    <property type="entry name" value="tRNA_metthiotr_MiaB"/>
    <property type="match status" value="1"/>
</dbReference>
<dbReference type="NCBIfam" id="TIGR01574">
    <property type="entry name" value="miaB-methiolase"/>
    <property type="match status" value="1"/>
</dbReference>
<dbReference type="Gene3D" id="3.80.30.20">
    <property type="entry name" value="tm_1862 like domain"/>
    <property type="match status" value="1"/>
</dbReference>
<comment type="similarity">
    <text evidence="11">Belongs to the methylthiotransferase family. MiaB subfamily.</text>
</comment>
<name>A0A164ZSH9_9SYNE</name>
<dbReference type="GO" id="GO:0046872">
    <property type="term" value="F:metal ion binding"/>
    <property type="evidence" value="ECO:0007669"/>
    <property type="project" value="UniProtKB-KW"/>
</dbReference>
<comment type="cofactor">
    <cofactor evidence="11">
        <name>[4Fe-4S] cluster</name>
        <dbReference type="ChEBI" id="CHEBI:49883"/>
    </cofactor>
    <text evidence="11">Binds 2 [4Fe-4S] clusters. One cluster is coordinated with 3 cysteines and an exchangeable S-adenosyl-L-methionine.</text>
</comment>
<dbReference type="SFLD" id="SFLDG01082">
    <property type="entry name" value="B12-binding_domain_containing"/>
    <property type="match status" value="1"/>
</dbReference>
<feature type="binding site" evidence="11">
    <location>
        <position position="46"/>
    </location>
    <ligand>
        <name>[4Fe-4S] cluster</name>
        <dbReference type="ChEBI" id="CHEBI:49883"/>
        <label>1</label>
    </ligand>
</feature>
<dbReference type="AlphaFoldDB" id="A0A164ZSH9"/>
<keyword evidence="8 11" id="KW-0408">Iron</keyword>
<evidence type="ECO:0000256" key="3">
    <source>
        <dbReference type="ARBA" id="ARBA00022490"/>
    </source>
</evidence>
<dbReference type="SFLD" id="SFLDS00029">
    <property type="entry name" value="Radical_SAM"/>
    <property type="match status" value="1"/>
</dbReference>
<evidence type="ECO:0000256" key="8">
    <source>
        <dbReference type="ARBA" id="ARBA00023004"/>
    </source>
</evidence>
<dbReference type="InterPro" id="IPR002792">
    <property type="entry name" value="TRAM_dom"/>
</dbReference>
<dbReference type="GO" id="GO:0051539">
    <property type="term" value="F:4 iron, 4 sulfur cluster binding"/>
    <property type="evidence" value="ECO:0007669"/>
    <property type="project" value="UniProtKB-UniRule"/>
</dbReference>
<dbReference type="SFLD" id="SFLDF00273">
    <property type="entry name" value="(dimethylallyl)adenosine_tRNA"/>
    <property type="match status" value="1"/>
</dbReference>
<dbReference type="InterPro" id="IPR038135">
    <property type="entry name" value="Methylthiotransferase_N_sf"/>
</dbReference>
<dbReference type="PANTHER" id="PTHR43020">
    <property type="entry name" value="CDK5 REGULATORY SUBUNIT-ASSOCIATED PROTEIN 1"/>
    <property type="match status" value="1"/>
</dbReference>
<dbReference type="EC" id="2.8.4.3" evidence="10 11"/>
<keyword evidence="7 11" id="KW-0479">Metal-binding</keyword>
<keyword evidence="5 11" id="KW-0949">S-adenosyl-L-methionine</keyword>
<dbReference type="SUPFAM" id="SSF102114">
    <property type="entry name" value="Radical SAM enzymes"/>
    <property type="match status" value="1"/>
</dbReference>
<evidence type="ECO:0000259" key="13">
    <source>
        <dbReference type="PROSITE" id="PS51449"/>
    </source>
</evidence>
<evidence type="ECO:0000256" key="1">
    <source>
        <dbReference type="ARBA" id="ARBA00003234"/>
    </source>
</evidence>
<dbReference type="InterPro" id="IPR005839">
    <property type="entry name" value="Methylthiotransferase"/>
</dbReference>
<evidence type="ECO:0000313" key="15">
    <source>
        <dbReference type="EMBL" id="SAY39332.1"/>
    </source>
</evidence>
<dbReference type="InterPro" id="IPR007197">
    <property type="entry name" value="rSAM"/>
</dbReference>
<feature type="domain" description="MTTase N-terminal" evidence="13">
    <location>
        <begin position="37"/>
        <end position="153"/>
    </location>
</feature>
<feature type="binding site" evidence="11">
    <location>
        <position position="116"/>
    </location>
    <ligand>
        <name>[4Fe-4S] cluster</name>
        <dbReference type="ChEBI" id="CHEBI:49883"/>
        <label>1</label>
    </ligand>
</feature>
<evidence type="ECO:0000256" key="5">
    <source>
        <dbReference type="ARBA" id="ARBA00022691"/>
    </source>
</evidence>
<evidence type="ECO:0000256" key="2">
    <source>
        <dbReference type="ARBA" id="ARBA00022485"/>
    </source>
</evidence>
<dbReference type="NCBIfam" id="TIGR00089">
    <property type="entry name" value="MiaB/RimO family radical SAM methylthiotransferase"/>
    <property type="match status" value="1"/>
</dbReference>
<dbReference type="InterPro" id="IPR006638">
    <property type="entry name" value="Elp3/MiaA/NifB-like_rSAM"/>
</dbReference>
<comment type="subcellular location">
    <subcellularLocation>
        <location evidence="11">Cytoplasm</location>
    </subcellularLocation>
</comment>
<feature type="binding site" evidence="11">
    <location>
        <position position="82"/>
    </location>
    <ligand>
        <name>[4Fe-4S] cluster</name>
        <dbReference type="ChEBI" id="CHEBI:49883"/>
        <label>1</label>
    </ligand>
</feature>
<dbReference type="PROSITE" id="PS50926">
    <property type="entry name" value="TRAM"/>
    <property type="match status" value="1"/>
</dbReference>
<accession>A0A164ZSH9</accession>
<feature type="domain" description="TRAM" evidence="12">
    <location>
        <begin position="414"/>
        <end position="477"/>
    </location>
</feature>
<dbReference type="EMBL" id="FITM01000153">
    <property type="protein sequence ID" value="SAY39332.1"/>
    <property type="molecule type" value="Genomic_DNA"/>
</dbReference>
<dbReference type="SFLD" id="SFLDG01061">
    <property type="entry name" value="methylthiotransferase"/>
    <property type="match status" value="1"/>
</dbReference>
<gene>
    <name evidence="11" type="primary">miaB</name>
    <name evidence="15" type="ORF">FLM9_1420</name>
</gene>
<evidence type="ECO:0000259" key="12">
    <source>
        <dbReference type="PROSITE" id="PS50926"/>
    </source>
</evidence>
<evidence type="ECO:0000256" key="9">
    <source>
        <dbReference type="ARBA" id="ARBA00023014"/>
    </source>
</evidence>
<dbReference type="InterPro" id="IPR023404">
    <property type="entry name" value="rSAM_horseshoe"/>
</dbReference>
<evidence type="ECO:0000256" key="6">
    <source>
        <dbReference type="ARBA" id="ARBA00022694"/>
    </source>
</evidence>
<evidence type="ECO:0000259" key="14">
    <source>
        <dbReference type="PROSITE" id="PS51918"/>
    </source>
</evidence>
<keyword evidence="2 11" id="KW-0004">4Fe-4S</keyword>
<keyword evidence="3 11" id="KW-0963">Cytoplasm</keyword>
<organism evidence="15 16">
    <name type="scientific">Candidatus Synechococcus spongiarum</name>
    <dbReference type="NCBI Taxonomy" id="431041"/>
    <lineage>
        <taxon>Bacteria</taxon>
        <taxon>Bacillati</taxon>
        <taxon>Cyanobacteriota</taxon>
        <taxon>Cyanophyceae</taxon>
        <taxon>Synechococcales</taxon>
        <taxon>Synechococcaceae</taxon>
        <taxon>Synechococcus</taxon>
    </lineage>
</organism>
<dbReference type="PROSITE" id="PS51918">
    <property type="entry name" value="RADICAL_SAM"/>
    <property type="match status" value="1"/>
</dbReference>